<name>A0ABR2Z6K2_9AGAR</name>
<feature type="domain" description="HMG box" evidence="1">
    <location>
        <begin position="18"/>
        <end position="70"/>
    </location>
</feature>
<comment type="caution">
    <text evidence="2">The sequence shown here is derived from an EMBL/GenBank/DDBJ whole genome shotgun (WGS) entry which is preliminary data.</text>
</comment>
<dbReference type="EMBL" id="JBBXMP010000606">
    <property type="protein sequence ID" value="KAL0057270.1"/>
    <property type="molecule type" value="Genomic_DNA"/>
</dbReference>
<dbReference type="Gene3D" id="1.10.30.10">
    <property type="entry name" value="High mobility group box domain"/>
    <property type="match status" value="1"/>
</dbReference>
<dbReference type="SUPFAM" id="SSF47095">
    <property type="entry name" value="HMG-box"/>
    <property type="match status" value="1"/>
</dbReference>
<feature type="non-terminal residue" evidence="2">
    <location>
        <position position="162"/>
    </location>
</feature>
<dbReference type="InterPro" id="IPR036910">
    <property type="entry name" value="HMG_box_dom_sf"/>
</dbReference>
<evidence type="ECO:0000313" key="2">
    <source>
        <dbReference type="EMBL" id="KAL0057270.1"/>
    </source>
</evidence>
<gene>
    <name evidence="2" type="ORF">AAF712_016097</name>
</gene>
<keyword evidence="3" id="KW-1185">Reference proteome</keyword>
<evidence type="ECO:0000259" key="1">
    <source>
        <dbReference type="Pfam" id="PF00505"/>
    </source>
</evidence>
<reference evidence="2 3" key="1">
    <citation type="submission" date="2024-05" db="EMBL/GenBank/DDBJ databases">
        <title>A draft genome resource for the thread blight pathogen Marasmius tenuissimus strain MS-2.</title>
        <authorList>
            <person name="Yulfo-Soto G.E."/>
            <person name="Baruah I.K."/>
            <person name="Amoako-Attah I."/>
            <person name="Bukari Y."/>
            <person name="Meinhardt L.W."/>
            <person name="Bailey B.A."/>
            <person name="Cohen S.P."/>
        </authorList>
    </citation>
    <scope>NUCLEOTIDE SEQUENCE [LARGE SCALE GENOMIC DNA]</scope>
    <source>
        <strain evidence="2 3">MS-2</strain>
    </source>
</reference>
<accession>A0ABR2Z6K2</accession>
<evidence type="ECO:0000313" key="3">
    <source>
        <dbReference type="Proteomes" id="UP001437256"/>
    </source>
</evidence>
<proteinExistence type="predicted"/>
<organism evidence="2 3">
    <name type="scientific">Marasmius tenuissimus</name>
    <dbReference type="NCBI Taxonomy" id="585030"/>
    <lineage>
        <taxon>Eukaryota</taxon>
        <taxon>Fungi</taxon>
        <taxon>Dikarya</taxon>
        <taxon>Basidiomycota</taxon>
        <taxon>Agaricomycotina</taxon>
        <taxon>Agaricomycetes</taxon>
        <taxon>Agaricomycetidae</taxon>
        <taxon>Agaricales</taxon>
        <taxon>Marasmiineae</taxon>
        <taxon>Marasmiaceae</taxon>
        <taxon>Marasmius</taxon>
    </lineage>
</organism>
<dbReference type="Proteomes" id="UP001437256">
    <property type="component" value="Unassembled WGS sequence"/>
</dbReference>
<dbReference type="Pfam" id="PF00505">
    <property type="entry name" value="HMG_box"/>
    <property type="match status" value="1"/>
</dbReference>
<sequence length="162" mass="17704">MEAPSPSSSPNNNKPIHSLNCFILFRAEFCKESNLRGEDHSGAQLSKRAAAAWGGLALEEKKPWRNLANLKQRQCKLEQELHPLSVVIPSMSTSSFSAGPPASDADFPMSDETFLSCFSALSLRDPMEESNHRFVITNNGLTGDFEEVPGTSSKTQYDLGLG</sequence>
<protein>
    <recommendedName>
        <fullName evidence="1">HMG box domain-containing protein</fullName>
    </recommendedName>
</protein>
<dbReference type="InterPro" id="IPR009071">
    <property type="entry name" value="HMG_box_dom"/>
</dbReference>